<accession>Q8BQK2</accession>
<evidence type="ECO:0000313" key="2">
    <source>
        <dbReference type="MGI" id="MGI:2384974"/>
    </source>
</evidence>
<organism evidence="1">
    <name type="scientific">Mus musculus</name>
    <name type="common">Mouse</name>
    <dbReference type="NCBI Taxonomy" id="10090"/>
    <lineage>
        <taxon>Eukaryota</taxon>
        <taxon>Metazoa</taxon>
        <taxon>Chordata</taxon>
        <taxon>Craniata</taxon>
        <taxon>Vertebrata</taxon>
        <taxon>Euteleostomi</taxon>
        <taxon>Mammalia</taxon>
        <taxon>Eutheria</taxon>
        <taxon>Euarchontoglires</taxon>
        <taxon>Glires</taxon>
        <taxon>Rodentia</taxon>
        <taxon>Myomorpha</taxon>
        <taxon>Muroidea</taxon>
        <taxon>Muridae</taxon>
        <taxon>Murinae</taxon>
        <taxon>Mus</taxon>
        <taxon>Mus</taxon>
    </lineage>
</organism>
<reference evidence="1" key="6">
    <citation type="journal article" date="2002" name="Nature">
        <title>Analysis of the mouse transcriptome based on functional annotation of 60,770 full-length cDNAs.</title>
        <authorList>
            <consortium name="The FANTOM Consortium and the RIKEN Genome Exploration Research Group Phase I and II Team"/>
        </authorList>
    </citation>
    <scope>NUCLEOTIDE SEQUENCE</scope>
    <source>
        <strain evidence="1">C57BL/6J</strain>
        <tissue evidence="1">Whole body</tissue>
    </source>
</reference>
<dbReference type="MGI" id="MGI:2384974">
    <property type="gene designation" value="Flvcr2"/>
</dbReference>
<reference evidence="1" key="5">
    <citation type="submission" date="2001-07" db="EMBL/GenBank/DDBJ databases">
        <authorList>
            <person name="Adachi J."/>
            <person name="Aizawa K."/>
            <person name="Akimura T."/>
            <person name="Arakawa T."/>
            <person name="Bono H."/>
            <person name="Carninci P."/>
            <person name="Fukuda S."/>
            <person name="Furuno M."/>
            <person name="Hanagaki T."/>
            <person name="Hara A."/>
            <person name="Hashizume W."/>
            <person name="Hayashida K."/>
            <person name="Hayatsu N."/>
            <person name="Hiramoto K."/>
            <person name="Hiraoka T."/>
            <person name="Hirozane T."/>
            <person name="Hori F."/>
            <person name="Imotani K."/>
            <person name="Ishii Y."/>
            <person name="Itoh M."/>
            <person name="Kagawa I."/>
            <person name="Kasukawa T."/>
            <person name="Katoh H."/>
            <person name="Kawai J."/>
            <person name="Kojima Y."/>
            <person name="Kondo S."/>
            <person name="Konno H."/>
            <person name="Kouda M."/>
            <person name="Koya S."/>
            <person name="Kurihara C."/>
            <person name="Matsuyama T."/>
            <person name="Miyazaki A."/>
            <person name="Murata M."/>
            <person name="Nakamura M."/>
            <person name="Nishi K."/>
            <person name="Nomura K."/>
            <person name="Numazaki R."/>
            <person name="Ohno M."/>
            <person name="Ohsato N."/>
            <person name="Okazaki Y."/>
            <person name="Saito R."/>
            <person name="Saitoh H."/>
            <person name="Sakai C."/>
            <person name="Sakai K."/>
            <person name="Sakazume N."/>
            <person name="Sano H."/>
            <person name="Sasaki D."/>
            <person name="Shibata K."/>
            <person name="Shinagawa A."/>
            <person name="Shiraki T."/>
            <person name="Sogabe Y."/>
            <person name="Tagami M."/>
            <person name="Tagawa A."/>
            <person name="Takahashi F."/>
            <person name="Takaku-Akahira S."/>
            <person name="Takeda Y."/>
            <person name="Tanaka T."/>
            <person name="Tomaru A."/>
            <person name="Toya T."/>
            <person name="Yasunishi A."/>
            <person name="Muramatsu M."/>
            <person name="Hayashizaki Y."/>
        </authorList>
    </citation>
    <scope>NUCLEOTIDE SEQUENCE</scope>
    <source>
        <strain evidence="1">C57BL/6J</strain>
        <tissue evidence="1">Whole body</tissue>
    </source>
</reference>
<dbReference type="AlphaFoldDB" id="Q8BQK2"/>
<evidence type="ECO:0000313" key="1">
    <source>
        <dbReference type="EMBL" id="BAC33776.1"/>
    </source>
</evidence>
<name>Q8BQK2_MOUSE</name>
<reference evidence="1" key="8">
    <citation type="journal article" date="2005" name="Science">
        <title>Antisense Transcription in the Mammalian Transcriptome.</title>
        <authorList>
            <consortium name="RIKEN Genome Exploration Research Group and Genome Science Group (Genome Network Project Core Group) and the FANTOM Consortium"/>
        </authorList>
    </citation>
    <scope>NUCLEOTIDE SEQUENCE</scope>
    <source>
        <strain evidence="1">C57BL/6J</strain>
        <tissue evidence="1">Whole body</tissue>
    </source>
</reference>
<sequence>KLQCFFRSSFLESRRLNTNKPDKTFVATKEKAIREGSLPRCDSAGRGLPGVCVGLSWDGKVFSYKGGARPWPSVSQSTQNIFIGYCTVKCSHQGLVALTFIKS</sequence>
<feature type="non-terminal residue" evidence="1">
    <location>
        <position position="1"/>
    </location>
</feature>
<dbReference type="AGR" id="MGI:2384974"/>
<dbReference type="EMBL" id="AK049494">
    <property type="protein sequence ID" value="BAC33776.1"/>
    <property type="molecule type" value="mRNA"/>
</dbReference>
<reference evidence="1" key="1">
    <citation type="journal article" date="1999" name="Methods Enzymol.">
        <title>High-efficiency full-length cDNA cloning.</title>
        <authorList>
            <person name="Carninci P."/>
            <person name="Hayashizaki Y."/>
        </authorList>
    </citation>
    <scope>NUCLEOTIDE SEQUENCE</scope>
    <source>
        <strain evidence="1">C57BL/6J</strain>
        <tissue evidence="1">Whole body</tissue>
    </source>
</reference>
<reference evidence="1" key="7">
    <citation type="journal article" date="2005" name="Science">
        <title>The Transcriptional Landscape of the Mammalian Genome.</title>
        <authorList>
            <consortium name="The FANTOM Consortium"/>
            <consortium name="Riken Genome Exploration Research Group and Genome Science Group (Genome Network Project Core Group)"/>
        </authorList>
    </citation>
    <scope>NUCLEOTIDE SEQUENCE</scope>
    <source>
        <strain evidence="1">C57BL/6J</strain>
        <tissue evidence="1">Whole body</tissue>
    </source>
</reference>
<reference evidence="1" key="4">
    <citation type="journal article" date="2001" name="Nature">
        <title>Functional annotation of a full-length mouse cDNA collection.</title>
        <authorList>
            <consortium name="The RIKEN Genome Exploration Research Group Phase II Team and the FANTOM Consortium"/>
        </authorList>
    </citation>
    <scope>NUCLEOTIDE SEQUENCE</scope>
    <source>
        <strain evidence="1">C57BL/6J</strain>
        <tissue evidence="1">Whole body</tissue>
    </source>
</reference>
<reference evidence="1" key="3">
    <citation type="journal article" date="2000" name="Genome Res.">
        <title>RIKEN integrated sequence analysis (RISA) system--384-format sequencing pipeline with 384 multicapillary sequencer.</title>
        <authorList>
            <person name="Shibata K."/>
            <person name="Itoh M."/>
            <person name="Aizawa K."/>
            <person name="Nagaoka S."/>
            <person name="Sasaki N."/>
            <person name="Carninci P."/>
            <person name="Konno H."/>
            <person name="Akiyama J."/>
            <person name="Nishi K."/>
            <person name="Kitsunai T."/>
            <person name="Tashiro H."/>
            <person name="Itoh M."/>
            <person name="Sumi N."/>
            <person name="Ishii Y."/>
            <person name="Nakamura S."/>
            <person name="Hazama M."/>
            <person name="Nishine T."/>
            <person name="Harada A."/>
            <person name="Yamamoto R."/>
            <person name="Matsumoto H."/>
            <person name="Sakaguchi S."/>
            <person name="Ikegami T."/>
            <person name="Kashiwagi K."/>
            <person name="Fujiwake S."/>
            <person name="Inoue K."/>
            <person name="Togawa Y."/>
            <person name="Izawa M."/>
            <person name="Ohara E."/>
            <person name="Watahiki M."/>
            <person name="Yoneda Y."/>
            <person name="Ishikawa T."/>
            <person name="Ozawa K."/>
            <person name="Tanaka T."/>
            <person name="Matsuura S."/>
            <person name="Kawai J."/>
            <person name="Okazaki Y."/>
            <person name="Muramatsu M."/>
            <person name="Inoue Y."/>
            <person name="Kira A."/>
            <person name="Hayashizaki Y."/>
        </authorList>
    </citation>
    <scope>NUCLEOTIDE SEQUENCE</scope>
    <source>
        <strain evidence="1">C57BL/6J</strain>
        <tissue evidence="1">Whole body</tissue>
    </source>
</reference>
<protein>
    <submittedName>
        <fullName evidence="1">Uncharacterized protein</fullName>
    </submittedName>
</protein>
<reference evidence="1" key="2">
    <citation type="journal article" date="2000" name="Genome Res.">
        <title>Normalization and subtraction of cap-trapper-selected cDNAs to prepare full-length cDNA libraries for rapid discovery of new genes.</title>
        <authorList>
            <person name="Carninci P."/>
            <person name="Shibata Y."/>
            <person name="Hayatsu N."/>
            <person name="Sugahara Y."/>
            <person name="Shibata K."/>
            <person name="Itoh M."/>
            <person name="Konno H."/>
            <person name="Okazaki Y."/>
            <person name="Muramatsu M."/>
            <person name="Hayashizaki Y."/>
        </authorList>
    </citation>
    <scope>NUCLEOTIDE SEQUENCE</scope>
    <source>
        <strain evidence="1">C57BL/6J</strain>
        <tissue evidence="1">Whole body</tissue>
    </source>
</reference>
<proteinExistence type="evidence at transcript level"/>
<gene>
    <name evidence="2" type="primary">Flvcr2</name>
    <name evidence="2" type="synonym">BC011209</name>
    <name evidence="2" type="synonym">Mfsd7c</name>
</gene>